<evidence type="ECO:0000313" key="3">
    <source>
        <dbReference type="Proteomes" id="UP000318447"/>
    </source>
</evidence>
<proteinExistence type="predicted"/>
<accession>A0A504XD08</accession>
<reference evidence="3" key="1">
    <citation type="submission" date="2019-02" db="EMBL/GenBank/DDBJ databases">
        <title>FDA dAtabase for Regulatory Grade micrObial Sequences (FDA-ARGOS): Supporting development and validation of Infectious Disease Dx tests.</title>
        <authorList>
            <person name="Duncan R."/>
            <person name="Fisher C."/>
            <person name="Tallon L."/>
            <person name="Sadzewicz L."/>
            <person name="Sengamalay N."/>
            <person name="Ott S."/>
            <person name="Godinez A."/>
            <person name="Nagaraj S."/>
            <person name="Vavikolanu K."/>
            <person name="Nadendla S."/>
            <person name="Aluvathingal J."/>
            <person name="Sichtig H."/>
        </authorList>
    </citation>
    <scope>NUCLEOTIDE SEQUENCE [LARGE SCALE GENOMIC DNA]</scope>
    <source>
        <strain evidence="3">FDAARGOS_361</strain>
    </source>
</reference>
<name>A0A504XD08_LEIDO</name>
<dbReference type="Proteomes" id="UP000318447">
    <property type="component" value="Unassembled WGS sequence"/>
</dbReference>
<evidence type="ECO:0000256" key="1">
    <source>
        <dbReference type="SAM" id="MobiDB-lite"/>
    </source>
</evidence>
<dbReference type="EMBL" id="RHLC01000043">
    <property type="protein sequence ID" value="TPP45069.1"/>
    <property type="molecule type" value="Genomic_DNA"/>
</dbReference>
<dbReference type="AlphaFoldDB" id="A0A504XD08"/>
<feature type="region of interest" description="Disordered" evidence="1">
    <location>
        <begin position="53"/>
        <end position="79"/>
    </location>
</feature>
<protein>
    <submittedName>
        <fullName evidence="2">Uncharacterized protein</fullName>
    </submittedName>
</protein>
<organism evidence="2 3">
    <name type="scientific">Leishmania donovani</name>
    <dbReference type="NCBI Taxonomy" id="5661"/>
    <lineage>
        <taxon>Eukaryota</taxon>
        <taxon>Discoba</taxon>
        <taxon>Euglenozoa</taxon>
        <taxon>Kinetoplastea</taxon>
        <taxon>Metakinetoplastina</taxon>
        <taxon>Trypanosomatida</taxon>
        <taxon>Trypanosomatidae</taxon>
        <taxon>Leishmaniinae</taxon>
        <taxon>Leishmania</taxon>
    </lineage>
</organism>
<feature type="compositionally biased region" description="Polar residues" evidence="1">
    <location>
        <begin position="70"/>
        <end position="79"/>
    </location>
</feature>
<comment type="caution">
    <text evidence="2">The sequence shown here is derived from an EMBL/GenBank/DDBJ whole genome shotgun (WGS) entry which is preliminary data.</text>
</comment>
<gene>
    <name evidence="2" type="ORF">CGC21_30235</name>
</gene>
<evidence type="ECO:0000313" key="2">
    <source>
        <dbReference type="EMBL" id="TPP45069.1"/>
    </source>
</evidence>
<sequence length="163" mass="18112">MRWDARDTRCLEKPRHKPLHVRHRHRIPSRVIAKVSQKRRAPLHRLLTVANCSPKKRHGADPRALPMRTATESWGSRGSPLSPTFEGAVCPPRTSLYLSPWLLPPALPAAVVAGVCAKSPRVSPGAICTETRVRSATRGVGGYAAKQRRYSDHSSRVYCPIRS</sequence>